<dbReference type="PANTHER" id="PTHR43591">
    <property type="entry name" value="METHYLTRANSFERASE"/>
    <property type="match status" value="1"/>
</dbReference>
<dbReference type="GO" id="GO:0032259">
    <property type="term" value="P:methylation"/>
    <property type="evidence" value="ECO:0007669"/>
    <property type="project" value="UniProtKB-KW"/>
</dbReference>
<dbReference type="GO" id="GO:0008757">
    <property type="term" value="F:S-adenosylmethionine-dependent methyltransferase activity"/>
    <property type="evidence" value="ECO:0007669"/>
    <property type="project" value="InterPro"/>
</dbReference>
<accession>A0A0L6TWJ8</accession>
<evidence type="ECO:0000313" key="3">
    <source>
        <dbReference type="Proteomes" id="UP000036873"/>
    </source>
</evidence>
<dbReference type="OrthoDB" id="9784101at2"/>
<feature type="domain" description="Methyltransferase type 11" evidence="1">
    <location>
        <begin position="41"/>
        <end position="139"/>
    </location>
</feature>
<dbReference type="CDD" id="cd02440">
    <property type="entry name" value="AdoMet_MTases"/>
    <property type="match status" value="1"/>
</dbReference>
<dbReference type="Proteomes" id="UP000036873">
    <property type="component" value="Unassembled WGS sequence"/>
</dbReference>
<dbReference type="SUPFAM" id="SSF53335">
    <property type="entry name" value="S-adenosyl-L-methionine-dependent methyltransferases"/>
    <property type="match status" value="1"/>
</dbReference>
<evidence type="ECO:0000259" key="1">
    <source>
        <dbReference type="Pfam" id="PF08241"/>
    </source>
</evidence>
<dbReference type="Pfam" id="PF08241">
    <property type="entry name" value="Methyltransf_11"/>
    <property type="match status" value="1"/>
</dbReference>
<protein>
    <submittedName>
        <fullName evidence="2">Methyltransferase</fullName>
    </submittedName>
</protein>
<sequence length="192" mass="21581">MAHKFSLKSKSKLDNEWRRENLPAAQTLKNLGLTSEDVVADIGSGIGYFTIPAAQLVNGENQVFALDISEEMLAEVKQRMADAGLSNIITIKTEEYDLKIPDASVTYALIVNVLHEIKDQNRMIDEIHRILKPNGQIAIIEWIKADMEMGPPCDGRIGKEELIHLLTSKNFEYVNSTEFATVFYGVVFRRLA</sequence>
<dbReference type="InterPro" id="IPR013216">
    <property type="entry name" value="Methyltransf_11"/>
</dbReference>
<dbReference type="RefSeq" id="WP_050741717.1">
    <property type="nucleotide sequence ID" value="NZ_LGYO01000061.1"/>
</dbReference>
<gene>
    <name evidence="2" type="ORF">AKG39_17635</name>
</gene>
<evidence type="ECO:0000313" key="2">
    <source>
        <dbReference type="EMBL" id="KNZ40437.1"/>
    </source>
</evidence>
<keyword evidence="3" id="KW-1185">Reference proteome</keyword>
<dbReference type="EMBL" id="LGYO01000061">
    <property type="protein sequence ID" value="KNZ40437.1"/>
    <property type="molecule type" value="Genomic_DNA"/>
</dbReference>
<name>A0A0L6TWJ8_9FIRM</name>
<dbReference type="PANTHER" id="PTHR43591:SF24">
    <property type="entry name" value="2-METHOXY-6-POLYPRENYL-1,4-BENZOQUINOL METHYLASE, MITOCHONDRIAL"/>
    <property type="match status" value="1"/>
</dbReference>
<comment type="caution">
    <text evidence="2">The sequence shown here is derived from an EMBL/GenBank/DDBJ whole genome shotgun (WGS) entry which is preliminary data.</text>
</comment>
<dbReference type="AlphaFoldDB" id="A0A0L6TWJ8"/>
<dbReference type="STRING" id="52689.AKG39_17635"/>
<organism evidence="2 3">
    <name type="scientific">Acetobacterium bakii</name>
    <dbReference type="NCBI Taxonomy" id="52689"/>
    <lineage>
        <taxon>Bacteria</taxon>
        <taxon>Bacillati</taxon>
        <taxon>Bacillota</taxon>
        <taxon>Clostridia</taxon>
        <taxon>Eubacteriales</taxon>
        <taxon>Eubacteriaceae</taxon>
        <taxon>Acetobacterium</taxon>
    </lineage>
</organism>
<proteinExistence type="predicted"/>
<dbReference type="InterPro" id="IPR029063">
    <property type="entry name" value="SAM-dependent_MTases_sf"/>
</dbReference>
<keyword evidence="2" id="KW-0489">Methyltransferase</keyword>
<reference evidence="3" key="1">
    <citation type="submission" date="2015-07" db="EMBL/GenBank/DDBJ databases">
        <title>Draft genome sequence of Acetobacterium bakii DSM 8293, a potential psychrophilic chemical producer through syngas fermentation.</title>
        <authorList>
            <person name="Song Y."/>
            <person name="Hwang S."/>
            <person name="Cho B.-K."/>
        </authorList>
    </citation>
    <scope>NUCLEOTIDE SEQUENCE [LARGE SCALE GENOMIC DNA]</scope>
    <source>
        <strain evidence="3">DSM 8239</strain>
    </source>
</reference>
<dbReference type="Gene3D" id="3.40.50.150">
    <property type="entry name" value="Vaccinia Virus protein VP39"/>
    <property type="match status" value="1"/>
</dbReference>
<keyword evidence="2" id="KW-0808">Transferase</keyword>